<sequence length="539" mass="60064">MIKRTHSRNQKTKGVRVKHFLQICLLLGVCFWLIYQVKHSHDKKAALAEKNAKSSIKNLSDGELLKLGRKDLPHQEVIKNEKQQEEEEEETAGEEEEKHLVEVREEEDQKHEVDEREEEDQKHEVGEREEEDQKHEVDEREEEDQKHEVDEREEEDPKHEAEEQEEEEAKNEDIEDEGRGAGDDEIDENEQEKKEGEADHDEDIVDEEKEREDEGNEKDGDKNESEEREHQAENENSLDDQDNDTHDNNAHEAREENYKGDDASSAVTHDTQVSAENSNENSEASALEKDIKSNDNSRMVDGVMAENGTSLNVTASEEKVNDAMSNPVDSSLLNATVKTQSNALPEARNNSTEINGATDSYQQNVTETVSESVHSQNETLDGTTTGEGMTIQTLVVEQANNTASQNNQSDSNSTISTKIESTDGVLGESSNSSKKVETDVSENILRSDGTAETENGSSSPTIKEITDASHNEESNGTSESGRTDEGSDPTNVTEDVVQHDPIDSSDSHIAEAEKEARTDLDTLPEIKTEGDENGEAAAE</sequence>
<feature type="transmembrane region" description="Helical" evidence="2">
    <location>
        <begin position="20"/>
        <end position="37"/>
    </location>
</feature>
<feature type="compositionally biased region" description="Basic and acidic residues" evidence="1">
    <location>
        <begin position="286"/>
        <end position="295"/>
    </location>
</feature>
<feature type="compositionally biased region" description="Basic and acidic residues" evidence="1">
    <location>
        <begin position="96"/>
        <end position="161"/>
    </location>
</feature>
<evidence type="ECO:0000256" key="1">
    <source>
        <dbReference type="SAM" id="MobiDB-lite"/>
    </source>
</evidence>
<gene>
    <name evidence="3" type="ORF">CURHAP_LOCUS50901</name>
</gene>
<evidence type="ECO:0000313" key="3">
    <source>
        <dbReference type="EMBL" id="CAB4290771.1"/>
    </source>
</evidence>
<dbReference type="AlphaFoldDB" id="A0A6J5VS31"/>
<evidence type="ECO:0000313" key="4">
    <source>
        <dbReference type="Proteomes" id="UP000507222"/>
    </source>
</evidence>
<reference evidence="3 4" key="1">
    <citation type="submission" date="2020-05" db="EMBL/GenBank/DDBJ databases">
        <authorList>
            <person name="Campoy J."/>
            <person name="Schneeberger K."/>
            <person name="Spophaly S."/>
        </authorList>
    </citation>
    <scope>NUCLEOTIDE SEQUENCE [LARGE SCALE GENOMIC DNA]</scope>
    <source>
        <strain evidence="3">PruArmRojPasFocal</strain>
    </source>
</reference>
<feature type="compositionally biased region" description="Acidic residues" evidence="1">
    <location>
        <begin position="198"/>
        <end position="216"/>
    </location>
</feature>
<dbReference type="Proteomes" id="UP000507222">
    <property type="component" value="Unassembled WGS sequence"/>
</dbReference>
<feature type="region of interest" description="Disordered" evidence="1">
    <location>
        <begin position="75"/>
        <end position="298"/>
    </location>
</feature>
<proteinExistence type="predicted"/>
<dbReference type="EMBL" id="CAEKDK010000008">
    <property type="protein sequence ID" value="CAB4290771.1"/>
    <property type="molecule type" value="Genomic_DNA"/>
</dbReference>
<feature type="compositionally biased region" description="Basic and acidic residues" evidence="1">
    <location>
        <begin position="217"/>
        <end position="233"/>
    </location>
</feature>
<dbReference type="PANTHER" id="PTHR33700">
    <property type="entry name" value="MYB-LIKE PROTEIN X"/>
    <property type="match status" value="1"/>
</dbReference>
<feature type="compositionally biased region" description="Low complexity" evidence="1">
    <location>
        <begin position="274"/>
        <end position="285"/>
    </location>
</feature>
<evidence type="ECO:0000256" key="2">
    <source>
        <dbReference type="SAM" id="Phobius"/>
    </source>
</evidence>
<feature type="region of interest" description="Disordered" evidence="1">
    <location>
        <begin position="364"/>
        <end position="539"/>
    </location>
</feature>
<feature type="compositionally biased region" description="Basic and acidic residues" evidence="1">
    <location>
        <begin position="464"/>
        <end position="473"/>
    </location>
</feature>
<dbReference type="PANTHER" id="PTHR33700:SF4">
    <property type="entry name" value="MYB-LIKE PROTEIN X"/>
    <property type="match status" value="1"/>
</dbReference>
<keyword evidence="2" id="KW-1133">Transmembrane helix</keyword>
<keyword evidence="2" id="KW-0812">Transmembrane</keyword>
<protein>
    <submittedName>
        <fullName evidence="3">Uncharacterized protein</fullName>
    </submittedName>
</protein>
<feature type="compositionally biased region" description="Basic and acidic residues" evidence="1">
    <location>
        <begin position="496"/>
        <end position="530"/>
    </location>
</feature>
<keyword evidence="2" id="KW-0472">Membrane</keyword>
<feature type="compositionally biased region" description="Acidic residues" evidence="1">
    <location>
        <begin position="162"/>
        <end position="176"/>
    </location>
</feature>
<feature type="compositionally biased region" description="Polar residues" evidence="1">
    <location>
        <begin position="450"/>
        <end position="461"/>
    </location>
</feature>
<organism evidence="3 4">
    <name type="scientific">Prunus armeniaca</name>
    <name type="common">Apricot</name>
    <name type="synonym">Armeniaca vulgaris</name>
    <dbReference type="NCBI Taxonomy" id="36596"/>
    <lineage>
        <taxon>Eukaryota</taxon>
        <taxon>Viridiplantae</taxon>
        <taxon>Streptophyta</taxon>
        <taxon>Embryophyta</taxon>
        <taxon>Tracheophyta</taxon>
        <taxon>Spermatophyta</taxon>
        <taxon>Magnoliopsida</taxon>
        <taxon>eudicotyledons</taxon>
        <taxon>Gunneridae</taxon>
        <taxon>Pentapetalae</taxon>
        <taxon>rosids</taxon>
        <taxon>fabids</taxon>
        <taxon>Rosales</taxon>
        <taxon>Rosaceae</taxon>
        <taxon>Amygdaloideae</taxon>
        <taxon>Amygdaleae</taxon>
        <taxon>Prunus</taxon>
    </lineage>
</organism>
<name>A0A6J5VS31_PRUAR</name>
<feature type="compositionally biased region" description="Basic and acidic residues" evidence="1">
    <location>
        <begin position="243"/>
        <end position="262"/>
    </location>
</feature>
<feature type="compositionally biased region" description="Polar residues" evidence="1">
    <location>
        <begin position="364"/>
        <end position="395"/>
    </location>
</feature>
<accession>A0A6J5VS31</accession>
<feature type="compositionally biased region" description="Low complexity" evidence="1">
    <location>
        <begin position="398"/>
        <end position="417"/>
    </location>
</feature>
<feature type="compositionally biased region" description="Acidic residues" evidence="1">
    <location>
        <begin position="84"/>
        <end position="95"/>
    </location>
</feature>